<sequence>MSKWFEVKVTKVTVYAVEVEDDEDADKAQEYALNEADGFDEVEVSPEIVGAENIDRIRRHADETLEI</sequence>
<evidence type="ECO:0000313" key="1">
    <source>
        <dbReference type="EMBL" id="TCS35838.1"/>
    </source>
</evidence>
<evidence type="ECO:0000313" key="2">
    <source>
        <dbReference type="Proteomes" id="UP000295382"/>
    </source>
</evidence>
<keyword evidence="2" id="KW-1185">Reference proteome</keyword>
<organism evidence="1 2">
    <name type="scientific">Paucimonas lemoignei</name>
    <name type="common">Pseudomonas lemoignei</name>
    <dbReference type="NCBI Taxonomy" id="29443"/>
    <lineage>
        <taxon>Bacteria</taxon>
        <taxon>Pseudomonadati</taxon>
        <taxon>Pseudomonadota</taxon>
        <taxon>Betaproteobacteria</taxon>
        <taxon>Burkholderiales</taxon>
        <taxon>Burkholderiaceae</taxon>
        <taxon>Paucimonas</taxon>
    </lineage>
</organism>
<reference evidence="1 2" key="1">
    <citation type="submission" date="2019-03" db="EMBL/GenBank/DDBJ databases">
        <title>Genomic Encyclopedia of Type Strains, Phase IV (KMG-IV): sequencing the most valuable type-strain genomes for metagenomic binning, comparative biology and taxonomic classification.</title>
        <authorList>
            <person name="Goeker M."/>
        </authorList>
    </citation>
    <scope>NUCLEOTIDE SEQUENCE [LARGE SCALE GENOMIC DNA]</scope>
    <source>
        <strain evidence="1 2">DSM 7445</strain>
    </source>
</reference>
<dbReference type="AlphaFoldDB" id="A0A4R3HSC2"/>
<accession>A0A4R3HSC2</accession>
<gene>
    <name evidence="1" type="ORF">EDC30_109137</name>
</gene>
<dbReference type="RefSeq" id="WP_132259513.1">
    <property type="nucleotide sequence ID" value="NZ_SLZQ01000009.1"/>
</dbReference>
<comment type="caution">
    <text evidence="1">The sequence shown here is derived from an EMBL/GenBank/DDBJ whole genome shotgun (WGS) entry which is preliminary data.</text>
</comment>
<protein>
    <submittedName>
        <fullName evidence="1">Uncharacterized protein</fullName>
    </submittedName>
</protein>
<proteinExistence type="predicted"/>
<dbReference type="Proteomes" id="UP000295382">
    <property type="component" value="Unassembled WGS sequence"/>
</dbReference>
<name>A0A4R3HSC2_PAULE</name>
<dbReference type="EMBL" id="SLZQ01000009">
    <property type="protein sequence ID" value="TCS35838.1"/>
    <property type="molecule type" value="Genomic_DNA"/>
</dbReference>